<dbReference type="InterPro" id="IPR024523">
    <property type="entry name" value="DUF3793"/>
</dbReference>
<gene>
    <name evidence="1" type="ORF">IAA63_01420</name>
</gene>
<sequence>MELERALIVHAAPTLAGLKTANLFWFSCPDLEEARRAVDGWNGIFMEKGVRLDIMKIHRNRMLLYVYREKRLEKDLTQPEAERILESCGYSKGGLPGILSRLRERLRNDRDFPHEIGLFLGYPVEDVHGFIVNGGKNFCCSGCWKVYCNQCEKEKLFRRYKKCGAVYLRLFQNGRSVWQLTVAA</sequence>
<organism evidence="1 2">
    <name type="scientific">Candidatus Pullilachnospira stercoravium</name>
    <dbReference type="NCBI Taxonomy" id="2840913"/>
    <lineage>
        <taxon>Bacteria</taxon>
        <taxon>Bacillati</taxon>
        <taxon>Bacillota</taxon>
        <taxon>Clostridia</taxon>
        <taxon>Lachnospirales</taxon>
        <taxon>Lachnospiraceae</taxon>
        <taxon>Lachnospiraceae incertae sedis</taxon>
        <taxon>Candidatus Pullilachnospira</taxon>
    </lineage>
</organism>
<comment type="caution">
    <text evidence="1">The sequence shown here is derived from an EMBL/GenBank/DDBJ whole genome shotgun (WGS) entry which is preliminary data.</text>
</comment>
<protein>
    <submittedName>
        <fullName evidence="1">DUF3793 family protein</fullName>
    </submittedName>
</protein>
<proteinExistence type="predicted"/>
<dbReference type="Proteomes" id="UP000886723">
    <property type="component" value="Unassembled WGS sequence"/>
</dbReference>
<evidence type="ECO:0000313" key="1">
    <source>
        <dbReference type="EMBL" id="HIV11786.1"/>
    </source>
</evidence>
<dbReference type="AlphaFoldDB" id="A0A9D1T534"/>
<dbReference type="Pfam" id="PF12672">
    <property type="entry name" value="DUF3793"/>
    <property type="match status" value="1"/>
</dbReference>
<name>A0A9D1T534_9FIRM</name>
<evidence type="ECO:0000313" key="2">
    <source>
        <dbReference type="Proteomes" id="UP000886723"/>
    </source>
</evidence>
<reference evidence="1" key="1">
    <citation type="submission" date="2020-10" db="EMBL/GenBank/DDBJ databases">
        <authorList>
            <person name="Gilroy R."/>
        </authorList>
    </citation>
    <scope>NUCLEOTIDE SEQUENCE</scope>
    <source>
        <strain evidence="1">ChiBcec2-4451</strain>
    </source>
</reference>
<accession>A0A9D1T534</accession>
<reference evidence="1" key="2">
    <citation type="journal article" date="2021" name="PeerJ">
        <title>Extensive microbial diversity within the chicken gut microbiome revealed by metagenomics and culture.</title>
        <authorList>
            <person name="Gilroy R."/>
            <person name="Ravi A."/>
            <person name="Getino M."/>
            <person name="Pursley I."/>
            <person name="Horton D.L."/>
            <person name="Alikhan N.F."/>
            <person name="Baker D."/>
            <person name="Gharbi K."/>
            <person name="Hall N."/>
            <person name="Watson M."/>
            <person name="Adriaenssens E.M."/>
            <person name="Foster-Nyarko E."/>
            <person name="Jarju S."/>
            <person name="Secka A."/>
            <person name="Antonio M."/>
            <person name="Oren A."/>
            <person name="Chaudhuri R.R."/>
            <person name="La Ragione R."/>
            <person name="Hildebrand F."/>
            <person name="Pallen M.J."/>
        </authorList>
    </citation>
    <scope>NUCLEOTIDE SEQUENCE</scope>
    <source>
        <strain evidence="1">ChiBcec2-4451</strain>
    </source>
</reference>
<dbReference type="EMBL" id="DVON01000029">
    <property type="protein sequence ID" value="HIV11786.1"/>
    <property type="molecule type" value="Genomic_DNA"/>
</dbReference>